<name>J3P085_GAET3</name>
<feature type="region of interest" description="Disordered" evidence="1">
    <location>
        <begin position="1"/>
        <end position="48"/>
    </location>
</feature>
<dbReference type="EMBL" id="GL385397">
    <property type="protein sequence ID" value="EJT77018.1"/>
    <property type="molecule type" value="Genomic_DNA"/>
</dbReference>
<reference evidence="2" key="3">
    <citation type="submission" date="2010-09" db="EMBL/GenBank/DDBJ databases">
        <title>Annotation of Gaeumannomyces graminis var. tritici R3-111a-1.</title>
        <authorList>
            <consortium name="The Broad Institute Genome Sequencing Platform"/>
            <person name="Ma L.-J."/>
            <person name="Dead R."/>
            <person name="Young S.K."/>
            <person name="Zeng Q."/>
            <person name="Gargeya S."/>
            <person name="Fitzgerald M."/>
            <person name="Haas B."/>
            <person name="Abouelleil A."/>
            <person name="Alvarado L."/>
            <person name="Arachchi H.M."/>
            <person name="Berlin A."/>
            <person name="Brown A."/>
            <person name="Chapman S.B."/>
            <person name="Chen Z."/>
            <person name="Dunbar C."/>
            <person name="Freedman E."/>
            <person name="Gearin G."/>
            <person name="Gellesch M."/>
            <person name="Goldberg J."/>
            <person name="Griggs A."/>
            <person name="Gujja S."/>
            <person name="Heiman D."/>
            <person name="Howarth C."/>
            <person name="Larson L."/>
            <person name="Lui A."/>
            <person name="MacDonald P.J.P."/>
            <person name="Mehta T."/>
            <person name="Montmayeur A."/>
            <person name="Murphy C."/>
            <person name="Neiman D."/>
            <person name="Pearson M."/>
            <person name="Priest M."/>
            <person name="Roberts A."/>
            <person name="Saif S."/>
            <person name="Shea T."/>
            <person name="Shenoy N."/>
            <person name="Sisk P."/>
            <person name="Stolte C."/>
            <person name="Sykes S."/>
            <person name="Yandava C."/>
            <person name="Wortman J."/>
            <person name="Nusbaum C."/>
            <person name="Birren B."/>
        </authorList>
    </citation>
    <scope>NUCLEOTIDE SEQUENCE</scope>
    <source>
        <strain evidence="2">R3-111a-1</strain>
    </source>
</reference>
<organism evidence="2">
    <name type="scientific">Gaeumannomyces tritici (strain R3-111a-1)</name>
    <name type="common">Wheat and barley take-all root rot fungus</name>
    <name type="synonym">Gaeumannomyces graminis var. tritici</name>
    <dbReference type="NCBI Taxonomy" id="644352"/>
    <lineage>
        <taxon>Eukaryota</taxon>
        <taxon>Fungi</taxon>
        <taxon>Dikarya</taxon>
        <taxon>Ascomycota</taxon>
        <taxon>Pezizomycotina</taxon>
        <taxon>Sordariomycetes</taxon>
        <taxon>Sordariomycetidae</taxon>
        <taxon>Magnaporthales</taxon>
        <taxon>Magnaporthaceae</taxon>
        <taxon>Gaeumannomyces</taxon>
    </lineage>
</organism>
<reference evidence="4" key="1">
    <citation type="submission" date="2010-07" db="EMBL/GenBank/DDBJ databases">
        <title>The genome sequence of Gaeumannomyces graminis var. tritici strain R3-111a-1.</title>
        <authorList>
            <consortium name="The Broad Institute Genome Sequencing Platform"/>
            <person name="Ma L.-J."/>
            <person name="Dead R."/>
            <person name="Young S."/>
            <person name="Zeng Q."/>
            <person name="Koehrsen M."/>
            <person name="Alvarado L."/>
            <person name="Berlin A."/>
            <person name="Chapman S.B."/>
            <person name="Chen Z."/>
            <person name="Freedman E."/>
            <person name="Gellesch M."/>
            <person name="Goldberg J."/>
            <person name="Griggs A."/>
            <person name="Gujja S."/>
            <person name="Heilman E.R."/>
            <person name="Heiman D."/>
            <person name="Hepburn T."/>
            <person name="Howarth C."/>
            <person name="Jen D."/>
            <person name="Larson L."/>
            <person name="Mehta T."/>
            <person name="Neiman D."/>
            <person name="Pearson M."/>
            <person name="Roberts A."/>
            <person name="Saif S."/>
            <person name="Shea T."/>
            <person name="Shenoy N."/>
            <person name="Sisk P."/>
            <person name="Stolte C."/>
            <person name="Sykes S."/>
            <person name="Walk T."/>
            <person name="White J."/>
            <person name="Yandava C."/>
            <person name="Haas B."/>
            <person name="Nusbaum C."/>
            <person name="Birren B."/>
        </authorList>
    </citation>
    <scope>NUCLEOTIDE SEQUENCE [LARGE SCALE GENOMIC DNA]</scope>
    <source>
        <strain evidence="4">R3-111a-1</strain>
    </source>
</reference>
<accession>J3P085</accession>
<dbReference type="GeneID" id="20347390"/>
<sequence length="182" mass="20137">MELWGPFNSTRRLSCRRNSQRSGHELEPTEYASGASFRSSEQHDGRAAQLPLPASLTAARLDFTIRQAPGTLDARLPPTTQRARKDLATPHERTPRLLSSVRFHVQQELLPLAAPARPRAFGDDTYPPDPWASPPAGPSIFPRRNTAQGFSSVYFDVPLTRPRADVILAQASPPSSRYAVLQ</sequence>
<evidence type="ECO:0000313" key="4">
    <source>
        <dbReference type="Proteomes" id="UP000006039"/>
    </source>
</evidence>
<protein>
    <submittedName>
        <fullName evidence="2 3">Uncharacterized protein</fullName>
    </submittedName>
</protein>
<reference evidence="3" key="4">
    <citation type="journal article" date="2015" name="G3 (Bethesda)">
        <title>Genome sequences of three phytopathogenic species of the Magnaporthaceae family of fungi.</title>
        <authorList>
            <person name="Okagaki L.H."/>
            <person name="Nunes C.C."/>
            <person name="Sailsbery J."/>
            <person name="Clay B."/>
            <person name="Brown D."/>
            <person name="John T."/>
            <person name="Oh Y."/>
            <person name="Young N."/>
            <person name="Fitzgerald M."/>
            <person name="Haas B.J."/>
            <person name="Zeng Q."/>
            <person name="Young S."/>
            <person name="Adiconis X."/>
            <person name="Fan L."/>
            <person name="Levin J.Z."/>
            <person name="Mitchell T.K."/>
            <person name="Okubara P.A."/>
            <person name="Farman M.L."/>
            <person name="Kohn L.M."/>
            <person name="Birren B."/>
            <person name="Ma L.-J."/>
            <person name="Dean R.A."/>
        </authorList>
    </citation>
    <scope>NUCLEOTIDE SEQUENCE</scope>
    <source>
        <strain evidence="3">R3-111a-1</strain>
    </source>
</reference>
<reference evidence="2" key="2">
    <citation type="submission" date="2010-07" db="EMBL/GenBank/DDBJ databases">
        <authorList>
            <consortium name="The Broad Institute Genome Sequencing Platform"/>
            <consortium name="Broad Institute Genome Sequencing Center for Infectious Disease"/>
            <person name="Ma L.-J."/>
            <person name="Dead R."/>
            <person name="Young S."/>
            <person name="Zeng Q."/>
            <person name="Koehrsen M."/>
            <person name="Alvarado L."/>
            <person name="Berlin A."/>
            <person name="Chapman S.B."/>
            <person name="Chen Z."/>
            <person name="Freedman E."/>
            <person name="Gellesch M."/>
            <person name="Goldberg J."/>
            <person name="Griggs A."/>
            <person name="Gujja S."/>
            <person name="Heilman E.R."/>
            <person name="Heiman D."/>
            <person name="Hepburn T."/>
            <person name="Howarth C."/>
            <person name="Jen D."/>
            <person name="Larson L."/>
            <person name="Mehta T."/>
            <person name="Neiman D."/>
            <person name="Pearson M."/>
            <person name="Roberts A."/>
            <person name="Saif S."/>
            <person name="Shea T."/>
            <person name="Shenoy N."/>
            <person name="Sisk P."/>
            <person name="Stolte C."/>
            <person name="Sykes S."/>
            <person name="Walk T."/>
            <person name="White J."/>
            <person name="Yandava C."/>
            <person name="Haas B."/>
            <person name="Nusbaum C."/>
            <person name="Birren B."/>
        </authorList>
    </citation>
    <scope>NUCLEOTIDE SEQUENCE</scope>
    <source>
        <strain evidence="2">R3-111a-1</strain>
    </source>
</reference>
<proteinExistence type="predicted"/>
<evidence type="ECO:0000313" key="3">
    <source>
        <dbReference type="EnsemblFungi" id="EJT77018"/>
    </source>
</evidence>
<gene>
    <name evidence="3" type="primary">20347390</name>
    <name evidence="2" type="ORF">GGTG_06932</name>
</gene>
<dbReference type="EnsemblFungi" id="EJT77018">
    <property type="protein sequence ID" value="EJT77018"/>
    <property type="gene ID" value="GGTG_06932"/>
</dbReference>
<dbReference type="HOGENOM" id="CLU_1482071_0_0_1"/>
<keyword evidence="4" id="KW-1185">Reference proteome</keyword>
<reference evidence="3" key="5">
    <citation type="submission" date="2018-04" db="UniProtKB">
        <authorList>
            <consortium name="EnsemblFungi"/>
        </authorList>
    </citation>
    <scope>IDENTIFICATION</scope>
    <source>
        <strain evidence="3">R3-111a-1</strain>
    </source>
</reference>
<dbReference type="Proteomes" id="UP000006039">
    <property type="component" value="Unassembled WGS sequence"/>
</dbReference>
<evidence type="ECO:0000256" key="1">
    <source>
        <dbReference type="SAM" id="MobiDB-lite"/>
    </source>
</evidence>
<dbReference type="VEuPathDB" id="FungiDB:GGTG_06932"/>
<dbReference type="AlphaFoldDB" id="J3P085"/>
<evidence type="ECO:0000313" key="2">
    <source>
        <dbReference type="EMBL" id="EJT77018.1"/>
    </source>
</evidence>
<dbReference type="RefSeq" id="XP_009223018.1">
    <property type="nucleotide sequence ID" value="XM_009224754.1"/>
</dbReference>